<accession>A0ABV4CWD4</accession>
<proteinExistence type="predicted"/>
<dbReference type="Pfam" id="PF04229">
    <property type="entry name" value="GrpB"/>
    <property type="match status" value="1"/>
</dbReference>
<dbReference type="Gene3D" id="3.30.460.10">
    <property type="entry name" value="Beta Polymerase, domain 2"/>
    <property type="match status" value="1"/>
</dbReference>
<dbReference type="RefSeq" id="WP_369863259.1">
    <property type="nucleotide sequence ID" value="NZ_JBCLPP010000009.1"/>
</dbReference>
<dbReference type="PANTHER" id="PTHR34822:SF1">
    <property type="entry name" value="GRPB FAMILY PROTEIN"/>
    <property type="match status" value="1"/>
</dbReference>
<dbReference type="EMBL" id="JBCLPP010000009">
    <property type="protein sequence ID" value="MEY8244855.1"/>
    <property type="molecule type" value="Genomic_DNA"/>
</dbReference>
<dbReference type="Proteomes" id="UP001565200">
    <property type="component" value="Unassembled WGS sequence"/>
</dbReference>
<protein>
    <submittedName>
        <fullName evidence="1">GrpB family protein</fullName>
    </submittedName>
</protein>
<evidence type="ECO:0000313" key="1">
    <source>
        <dbReference type="EMBL" id="MEY8244855.1"/>
    </source>
</evidence>
<dbReference type="InterPro" id="IPR007344">
    <property type="entry name" value="GrpB/CoaE"/>
</dbReference>
<gene>
    <name evidence="1" type="ORF">AAK873_04365</name>
</gene>
<dbReference type="PANTHER" id="PTHR34822">
    <property type="entry name" value="GRPB DOMAIN PROTEIN (AFU_ORTHOLOGUE AFUA_1G01530)"/>
    <property type="match status" value="1"/>
</dbReference>
<sequence>MTLEELWILFPIVLTPHQPQWADRAQEEIEALSEILTGYAPVISHIGSTAIPCIQAKPIIDILVEIAPETDWQRIRSEMIEAGYICMSSSERRMSFNKGYTPEGYAERVFHIHVHAVGDNDEILFRDYLRDHPAVAREYEALKLSLLPRYKNDRDGYTEAKSDFVRAVVDDARKQQCYSSRSPRH</sequence>
<dbReference type="SUPFAM" id="SSF81301">
    <property type="entry name" value="Nucleotidyltransferase"/>
    <property type="match status" value="1"/>
</dbReference>
<dbReference type="InterPro" id="IPR043519">
    <property type="entry name" value="NT_sf"/>
</dbReference>
<organism evidence="1 2">
    <name type="scientific">Heminiphilus faecis</name>
    <dbReference type="NCBI Taxonomy" id="2601703"/>
    <lineage>
        <taxon>Bacteria</taxon>
        <taxon>Pseudomonadati</taxon>
        <taxon>Bacteroidota</taxon>
        <taxon>Bacteroidia</taxon>
        <taxon>Bacteroidales</taxon>
        <taxon>Muribaculaceae</taxon>
        <taxon>Heminiphilus</taxon>
    </lineage>
</organism>
<name>A0ABV4CWD4_9BACT</name>
<evidence type="ECO:0000313" key="2">
    <source>
        <dbReference type="Proteomes" id="UP001565200"/>
    </source>
</evidence>
<keyword evidence="2" id="KW-1185">Reference proteome</keyword>
<comment type="caution">
    <text evidence="1">The sequence shown here is derived from an EMBL/GenBank/DDBJ whole genome shotgun (WGS) entry which is preliminary data.</text>
</comment>
<reference evidence="1 2" key="1">
    <citation type="submission" date="2024-03" db="EMBL/GenBank/DDBJ databases">
        <title>Mouse gut bacterial collection (mGBC) of GemPharmatech.</title>
        <authorList>
            <person name="He Y."/>
            <person name="Dong L."/>
            <person name="Wu D."/>
            <person name="Gao X."/>
            <person name="Lin Z."/>
        </authorList>
    </citation>
    <scope>NUCLEOTIDE SEQUENCE [LARGE SCALE GENOMIC DNA]</scope>
    <source>
        <strain evidence="1 2">54-13</strain>
    </source>
</reference>